<keyword evidence="2" id="KW-1185">Reference proteome</keyword>
<dbReference type="AlphaFoldDB" id="A0A915ERC8"/>
<dbReference type="SUPFAM" id="SSF52218">
    <property type="entry name" value="Flavoproteins"/>
    <property type="match status" value="1"/>
</dbReference>
<dbReference type="InterPro" id="IPR050712">
    <property type="entry name" value="NAD(P)H-dep_reductase"/>
</dbReference>
<dbReference type="PANTHER" id="PTHR30543:SF21">
    <property type="entry name" value="NAD(P)H-DEPENDENT FMN REDUCTASE LOT6"/>
    <property type="match status" value="1"/>
</dbReference>
<sequence>MGSVRSTRVGPQISNWVMQQTKSESSFKTELIDLNDWHLPMNDEPHVPATGKYTQEHTKKWAKKIAAADGFIFVTPEYNYGYPAALKNALDHLFQEWATNPVPWSAMEVVEALNQLVS</sequence>
<dbReference type="InterPro" id="IPR029039">
    <property type="entry name" value="Flavoprotein-like_sf"/>
</dbReference>
<accession>A0A915ERC8</accession>
<dbReference type="PANTHER" id="PTHR30543">
    <property type="entry name" value="CHROMATE REDUCTASE"/>
    <property type="match status" value="1"/>
</dbReference>
<dbReference type="Pfam" id="PF03358">
    <property type="entry name" value="FMN_red"/>
    <property type="match status" value="1"/>
</dbReference>
<dbReference type="GO" id="GO:0010181">
    <property type="term" value="F:FMN binding"/>
    <property type="evidence" value="ECO:0007669"/>
    <property type="project" value="TreeGrafter"/>
</dbReference>
<evidence type="ECO:0000259" key="1">
    <source>
        <dbReference type="Pfam" id="PF03358"/>
    </source>
</evidence>
<evidence type="ECO:0000313" key="2">
    <source>
        <dbReference type="Proteomes" id="UP000887574"/>
    </source>
</evidence>
<reference evidence="3" key="1">
    <citation type="submission" date="2022-11" db="UniProtKB">
        <authorList>
            <consortium name="WormBaseParasite"/>
        </authorList>
    </citation>
    <scope>IDENTIFICATION</scope>
</reference>
<dbReference type="InterPro" id="IPR005025">
    <property type="entry name" value="FMN_Rdtase-like_dom"/>
</dbReference>
<dbReference type="WBParaSite" id="jg8974">
    <property type="protein sequence ID" value="jg8974"/>
    <property type="gene ID" value="jg8974"/>
</dbReference>
<dbReference type="Gene3D" id="3.40.50.360">
    <property type="match status" value="1"/>
</dbReference>
<dbReference type="Proteomes" id="UP000887574">
    <property type="component" value="Unplaced"/>
</dbReference>
<name>A0A915ERC8_9BILA</name>
<proteinExistence type="predicted"/>
<organism evidence="2 3">
    <name type="scientific">Ditylenchus dipsaci</name>
    <dbReference type="NCBI Taxonomy" id="166011"/>
    <lineage>
        <taxon>Eukaryota</taxon>
        <taxon>Metazoa</taxon>
        <taxon>Ecdysozoa</taxon>
        <taxon>Nematoda</taxon>
        <taxon>Chromadorea</taxon>
        <taxon>Rhabditida</taxon>
        <taxon>Tylenchina</taxon>
        <taxon>Tylenchomorpha</taxon>
        <taxon>Sphaerularioidea</taxon>
        <taxon>Anguinidae</taxon>
        <taxon>Anguininae</taxon>
        <taxon>Ditylenchus</taxon>
    </lineage>
</organism>
<feature type="domain" description="NADPH-dependent FMN reductase-like" evidence="1">
    <location>
        <begin position="1"/>
        <end position="101"/>
    </location>
</feature>
<dbReference type="GO" id="GO:0016491">
    <property type="term" value="F:oxidoreductase activity"/>
    <property type="evidence" value="ECO:0007669"/>
    <property type="project" value="InterPro"/>
</dbReference>
<evidence type="ECO:0000313" key="3">
    <source>
        <dbReference type="WBParaSite" id="jg8974"/>
    </source>
</evidence>
<protein>
    <submittedName>
        <fullName evidence="3">NADPH-dependent FMN reductase-like domain-containing protein</fullName>
    </submittedName>
</protein>
<dbReference type="GO" id="GO:0005829">
    <property type="term" value="C:cytosol"/>
    <property type="evidence" value="ECO:0007669"/>
    <property type="project" value="TreeGrafter"/>
</dbReference>